<organism evidence="2">
    <name type="scientific">Cronobacter phage CS01</name>
    <dbReference type="NCBI Taxonomy" id="2496544"/>
    <lineage>
        <taxon>Viruses</taxon>
        <taxon>Duplodnaviria</taxon>
        <taxon>Heunggongvirae</taxon>
        <taxon>Uroviricota</taxon>
        <taxon>Caudoviricetes</taxon>
        <taxon>Drexlerviridae</taxon>
        <taxon>Kyungwonvirus</taxon>
        <taxon>Kyungwonvirus CS01</taxon>
    </lineage>
</organism>
<dbReference type="Proteomes" id="UP000279491">
    <property type="component" value="Segment"/>
</dbReference>
<keyword evidence="1" id="KW-0812">Transmembrane</keyword>
<evidence type="ECO:0000313" key="3">
    <source>
        <dbReference type="Proteomes" id="UP000279491"/>
    </source>
</evidence>
<sequence length="82" mass="9299">MIEFINSFSAWTIFFLGFAVGIFAISVAGHFALRYMVKKNLYASASFNPKRNLWRVNGQYLMISAKLHDAIKTGSSQVKYVD</sequence>
<keyword evidence="3" id="KW-1185">Reference proteome</keyword>
<proteinExistence type="predicted"/>
<dbReference type="Pfam" id="PF23973">
    <property type="entry name" value="DUF7299"/>
    <property type="match status" value="1"/>
</dbReference>
<evidence type="ECO:0000256" key="1">
    <source>
        <dbReference type="SAM" id="Phobius"/>
    </source>
</evidence>
<accession>A0A3B8DJB7</accession>
<reference evidence="2" key="1">
    <citation type="submission" date="2018-09" db="EMBL/GenBank/DDBJ databases">
        <title>Genome Analysis and Characterisation of Bacteriophage CS01 Active against Cronobacter sakazakii.</title>
        <authorList>
            <person name="Kim G.-H."/>
            <person name="Kim J."/>
            <person name="Yoon S.-S."/>
        </authorList>
    </citation>
    <scope>NUCLEOTIDE SEQUENCE [LARGE SCALE GENOMIC DNA]</scope>
</reference>
<name>A0A3B8DJB7_9CAUD</name>
<feature type="transmembrane region" description="Helical" evidence="1">
    <location>
        <begin position="12"/>
        <end position="33"/>
    </location>
</feature>
<evidence type="ECO:0000313" key="2">
    <source>
        <dbReference type="EMBL" id="AYJ73311.1"/>
    </source>
</evidence>
<dbReference type="EMBL" id="MH845412">
    <property type="protein sequence ID" value="AYJ73311.1"/>
    <property type="molecule type" value="Genomic_DNA"/>
</dbReference>
<keyword evidence="1" id="KW-0472">Membrane</keyword>
<gene>
    <name evidence="2" type="ORF">CS01_023</name>
</gene>
<keyword evidence="1" id="KW-1133">Transmembrane helix</keyword>
<dbReference type="InterPro" id="IPR055723">
    <property type="entry name" value="DUF7299"/>
</dbReference>
<protein>
    <submittedName>
        <fullName evidence="2">Uncharacterized protein</fullName>
    </submittedName>
</protein>